<gene>
    <name evidence="8" type="ORF">CHIRRI_LOCUS6379</name>
</gene>
<feature type="transmembrane region" description="Helical" evidence="7">
    <location>
        <begin position="446"/>
        <end position="464"/>
    </location>
</feature>
<evidence type="ECO:0000313" key="8">
    <source>
        <dbReference type="EMBL" id="CAG9803479.1"/>
    </source>
</evidence>
<dbReference type="InterPro" id="IPR000109">
    <property type="entry name" value="POT_fam"/>
</dbReference>
<dbReference type="OrthoDB" id="8904098at2759"/>
<feature type="transmembrane region" description="Helical" evidence="7">
    <location>
        <begin position="59"/>
        <end position="79"/>
    </location>
</feature>
<evidence type="ECO:0000313" key="9">
    <source>
        <dbReference type="Proteomes" id="UP001153620"/>
    </source>
</evidence>
<feature type="transmembrane region" description="Helical" evidence="7">
    <location>
        <begin position="85"/>
        <end position="105"/>
    </location>
</feature>
<evidence type="ECO:0000256" key="1">
    <source>
        <dbReference type="ARBA" id="ARBA00004141"/>
    </source>
</evidence>
<reference evidence="8" key="1">
    <citation type="submission" date="2022-01" db="EMBL/GenBank/DDBJ databases">
        <authorList>
            <person name="King R."/>
        </authorList>
    </citation>
    <scope>NUCLEOTIDE SEQUENCE</scope>
</reference>
<keyword evidence="3 7" id="KW-0812">Transmembrane</keyword>
<comment type="subcellular location">
    <subcellularLocation>
        <location evidence="1">Membrane</location>
        <topology evidence="1">Multi-pass membrane protein</topology>
    </subcellularLocation>
</comment>
<keyword evidence="6 7" id="KW-0472">Membrane</keyword>
<dbReference type="SUPFAM" id="SSF103473">
    <property type="entry name" value="MFS general substrate transporter"/>
    <property type="match status" value="1"/>
</dbReference>
<comment type="similarity">
    <text evidence="2">Belongs to the major facilitator superfamily. Proton-dependent oligopeptide transporter (POT/PTR) (TC 2.A.17) family.</text>
</comment>
<evidence type="ECO:0000256" key="7">
    <source>
        <dbReference type="SAM" id="Phobius"/>
    </source>
</evidence>
<keyword evidence="5 7" id="KW-1133">Transmembrane helix</keyword>
<evidence type="ECO:0000256" key="5">
    <source>
        <dbReference type="ARBA" id="ARBA00022989"/>
    </source>
</evidence>
<name>A0A9N9RTW1_9DIPT</name>
<dbReference type="InterPro" id="IPR036259">
    <property type="entry name" value="MFS_trans_sf"/>
</dbReference>
<dbReference type="GO" id="GO:0022857">
    <property type="term" value="F:transmembrane transporter activity"/>
    <property type="evidence" value="ECO:0007669"/>
    <property type="project" value="InterPro"/>
</dbReference>
<dbReference type="GO" id="GO:0016020">
    <property type="term" value="C:membrane"/>
    <property type="evidence" value="ECO:0007669"/>
    <property type="project" value="UniProtKB-SubCell"/>
</dbReference>
<keyword evidence="9" id="KW-1185">Reference proteome</keyword>
<feature type="transmembrane region" description="Helical" evidence="7">
    <location>
        <begin position="112"/>
        <end position="130"/>
    </location>
</feature>
<evidence type="ECO:0000256" key="4">
    <source>
        <dbReference type="ARBA" id="ARBA00022856"/>
    </source>
</evidence>
<dbReference type="EMBL" id="OU895878">
    <property type="protein sequence ID" value="CAG9803479.1"/>
    <property type="molecule type" value="Genomic_DNA"/>
</dbReference>
<dbReference type="GO" id="GO:0015833">
    <property type="term" value="P:peptide transport"/>
    <property type="evidence" value="ECO:0007669"/>
    <property type="project" value="UniProtKB-KW"/>
</dbReference>
<feature type="transmembrane region" description="Helical" evidence="7">
    <location>
        <begin position="414"/>
        <end position="434"/>
    </location>
</feature>
<feature type="transmembrane region" description="Helical" evidence="7">
    <location>
        <begin position="349"/>
        <end position="366"/>
    </location>
</feature>
<accession>A0A9N9RTW1</accession>
<sequence>MANSDCSSEAVVTNRRVPKSVCLVLFSKFLERFCATGISAILVVYLHTKLEFDQSSSTAIYHLNELFTFFCPLFGAILAESYCGLFKAIVTMCFVAFVGGLVVTLSTIGSISLIKILSTLIGLVLVYASLGSMRSNLVAFGADQYVLPGEAKGLELYFPLQMLCIKFGSLLGRIVAPILREDVKCFGDDSCYFMAFGTPTLTILLAFIIMIFGKSAFIHIHYSENMFMKMINSITYALKKSNQIEVKSHWLDYAENKYGEDHVKATKLVLENLVIFLPTAFYWAVFAQQGSRWIFQAMQMNGDIGIFTIKPDQMIALNSIFSIISLPICNFILFPIIAKLGYGCLLQRIAIGGFLCCFSFILAAIVEVNIYEEEKISILWLIPQFAVLAISENFVYISLIDFAYSKTPHGMKSVMTAIVFLLIAIGNLFITFVSSAKFFSTQFYEFLFYAGLLFVDMIIFIGLSKRYMRRKSRRMSDVEM</sequence>
<reference evidence="8" key="2">
    <citation type="submission" date="2022-10" db="EMBL/GenBank/DDBJ databases">
        <authorList>
            <consortium name="ENA_rothamsted_submissions"/>
            <consortium name="culmorum"/>
            <person name="King R."/>
        </authorList>
    </citation>
    <scope>NUCLEOTIDE SEQUENCE</scope>
</reference>
<evidence type="ECO:0000256" key="6">
    <source>
        <dbReference type="ARBA" id="ARBA00023136"/>
    </source>
</evidence>
<keyword evidence="4" id="KW-0813">Transport</keyword>
<dbReference type="Gene3D" id="1.20.1250.20">
    <property type="entry name" value="MFS general substrate transporter like domains"/>
    <property type="match status" value="1"/>
</dbReference>
<feature type="transmembrane region" description="Helical" evidence="7">
    <location>
        <begin position="315"/>
        <end position="337"/>
    </location>
</feature>
<dbReference type="PANTHER" id="PTHR11654">
    <property type="entry name" value="OLIGOPEPTIDE TRANSPORTER-RELATED"/>
    <property type="match status" value="1"/>
</dbReference>
<dbReference type="Proteomes" id="UP001153620">
    <property type="component" value="Chromosome 2"/>
</dbReference>
<organism evidence="8 9">
    <name type="scientific">Chironomus riparius</name>
    <dbReference type="NCBI Taxonomy" id="315576"/>
    <lineage>
        <taxon>Eukaryota</taxon>
        <taxon>Metazoa</taxon>
        <taxon>Ecdysozoa</taxon>
        <taxon>Arthropoda</taxon>
        <taxon>Hexapoda</taxon>
        <taxon>Insecta</taxon>
        <taxon>Pterygota</taxon>
        <taxon>Neoptera</taxon>
        <taxon>Endopterygota</taxon>
        <taxon>Diptera</taxon>
        <taxon>Nematocera</taxon>
        <taxon>Chironomoidea</taxon>
        <taxon>Chironomidae</taxon>
        <taxon>Chironominae</taxon>
        <taxon>Chironomus</taxon>
    </lineage>
</organism>
<feature type="transmembrane region" description="Helical" evidence="7">
    <location>
        <begin position="378"/>
        <end position="402"/>
    </location>
</feature>
<feature type="transmembrane region" description="Helical" evidence="7">
    <location>
        <begin position="273"/>
        <end position="295"/>
    </location>
</feature>
<protein>
    <submittedName>
        <fullName evidence="8">Uncharacterized protein</fullName>
    </submittedName>
</protein>
<evidence type="ECO:0000256" key="3">
    <source>
        <dbReference type="ARBA" id="ARBA00022692"/>
    </source>
</evidence>
<dbReference type="Pfam" id="PF00854">
    <property type="entry name" value="PTR2"/>
    <property type="match status" value="1"/>
</dbReference>
<keyword evidence="4" id="KW-0571">Peptide transport</keyword>
<feature type="transmembrane region" description="Helical" evidence="7">
    <location>
        <begin position="29"/>
        <end position="47"/>
    </location>
</feature>
<dbReference type="AlphaFoldDB" id="A0A9N9RTW1"/>
<evidence type="ECO:0000256" key="2">
    <source>
        <dbReference type="ARBA" id="ARBA00005982"/>
    </source>
</evidence>
<keyword evidence="4" id="KW-0653">Protein transport</keyword>
<proteinExistence type="inferred from homology"/>